<feature type="domain" description="Retrotransposon gag" evidence="1">
    <location>
        <begin position="367"/>
        <end position="454"/>
    </location>
</feature>
<dbReference type="Proteomes" id="UP001151760">
    <property type="component" value="Unassembled WGS sequence"/>
</dbReference>
<reference evidence="2" key="2">
    <citation type="submission" date="2022-01" db="EMBL/GenBank/DDBJ databases">
        <authorList>
            <person name="Yamashiro T."/>
            <person name="Shiraishi A."/>
            <person name="Satake H."/>
            <person name="Nakayama K."/>
        </authorList>
    </citation>
    <scope>NUCLEOTIDE SEQUENCE</scope>
</reference>
<organism evidence="2 3">
    <name type="scientific">Tanacetum coccineum</name>
    <dbReference type="NCBI Taxonomy" id="301880"/>
    <lineage>
        <taxon>Eukaryota</taxon>
        <taxon>Viridiplantae</taxon>
        <taxon>Streptophyta</taxon>
        <taxon>Embryophyta</taxon>
        <taxon>Tracheophyta</taxon>
        <taxon>Spermatophyta</taxon>
        <taxon>Magnoliopsida</taxon>
        <taxon>eudicotyledons</taxon>
        <taxon>Gunneridae</taxon>
        <taxon>Pentapetalae</taxon>
        <taxon>asterids</taxon>
        <taxon>campanulids</taxon>
        <taxon>Asterales</taxon>
        <taxon>Asteraceae</taxon>
        <taxon>Asteroideae</taxon>
        <taxon>Anthemideae</taxon>
        <taxon>Anthemidinae</taxon>
        <taxon>Tanacetum</taxon>
    </lineage>
</organism>
<dbReference type="InterPro" id="IPR005162">
    <property type="entry name" value="Retrotrans_gag_dom"/>
</dbReference>
<comment type="caution">
    <text evidence="2">The sequence shown here is derived from an EMBL/GenBank/DDBJ whole genome shotgun (WGS) entry which is preliminary data.</text>
</comment>
<dbReference type="Pfam" id="PF03732">
    <property type="entry name" value="Retrotrans_gag"/>
    <property type="match status" value="1"/>
</dbReference>
<evidence type="ECO:0000313" key="3">
    <source>
        <dbReference type="Proteomes" id="UP001151760"/>
    </source>
</evidence>
<accession>A0ABQ5EEH3</accession>
<gene>
    <name evidence="2" type="ORF">Tco_0975471</name>
</gene>
<sequence length="601" mass="68871">MATPFANPKRQFRTRRDTSPAPIHNIYTFYESESSKSKSKDVVEIDIETLTLEQYLNLNNTRGRISNPNNATFEIKGQLLRELRKTTFSGSSTENAIEHIRRVLEGQTRRIIDSNGLIHGLTASEELKSIQELADHSHKWHNEESKNTPTSFGIFPSDNNVLPNLENHDTMFFSPLGSARLNDNSSEMSCNPNSNSSISMDDFVEMDNIWNNLDFRDLTNEDSTCPAFYHLACTALLSFDCLLACLLCFELIIVTIKPVPVSQAENLPLSLELEEHSKEEETIEVMTKTMEQYMSKTRGNYGSGVARPKINDKTHFELKGQFLKKLRENTFSGLEHEDANEHIEKFLKIVDLFHIPEVTQDQIMLRAFPMSLTGAASHLLRNEPSGSITNWETLKTKFLYKYCPPTRTTKKMEEINNFQQEPDESLFRAWERFKELLMKCPQHYLTDMQEVILFYNRVDVPTRLVIDSKGAIPTKTIADAKVAIQEMAEYSQKCLGREIKKVNEKVCAAHVGCELCKGPHYTKDCPLKEEGKTLEEAYYIQFGAPYYPGGQYRAAEPGFYQCNNRNSSYPDRRQTLEEPLTKFTAESAKRHEENSNIIKEI</sequence>
<keyword evidence="3" id="KW-1185">Reference proteome</keyword>
<name>A0ABQ5EEH3_9ASTR</name>
<dbReference type="PANTHER" id="PTHR33223:SF11">
    <property type="entry name" value="ELEMENT PROTEIN, PUTATIVE-RELATED"/>
    <property type="match status" value="1"/>
</dbReference>
<evidence type="ECO:0000313" key="2">
    <source>
        <dbReference type="EMBL" id="GJT49314.1"/>
    </source>
</evidence>
<dbReference type="EMBL" id="BQNB010016227">
    <property type="protein sequence ID" value="GJT49314.1"/>
    <property type="molecule type" value="Genomic_DNA"/>
</dbReference>
<evidence type="ECO:0000259" key="1">
    <source>
        <dbReference type="Pfam" id="PF03732"/>
    </source>
</evidence>
<reference evidence="2" key="1">
    <citation type="journal article" date="2022" name="Int. J. Mol. Sci.">
        <title>Draft Genome of Tanacetum Coccineum: Genomic Comparison of Closely Related Tanacetum-Family Plants.</title>
        <authorList>
            <person name="Yamashiro T."/>
            <person name="Shiraishi A."/>
            <person name="Nakayama K."/>
            <person name="Satake H."/>
        </authorList>
    </citation>
    <scope>NUCLEOTIDE SEQUENCE</scope>
</reference>
<proteinExistence type="predicted"/>
<protein>
    <submittedName>
        <fullName evidence="2">Gypsy/ty3 retroelement polyprotein</fullName>
    </submittedName>
</protein>
<dbReference type="PANTHER" id="PTHR33223">
    <property type="entry name" value="CCHC-TYPE DOMAIN-CONTAINING PROTEIN"/>
    <property type="match status" value="1"/>
</dbReference>